<dbReference type="Proteomes" id="UP001212160">
    <property type="component" value="Unassembled WGS sequence"/>
</dbReference>
<dbReference type="EMBL" id="JAQMLA010000085">
    <property type="protein sequence ID" value="MDB8688437.1"/>
    <property type="molecule type" value="Genomic_DNA"/>
</dbReference>
<organism evidence="1 2">
    <name type="scientific">Mediterraneibacter gnavus</name>
    <name type="common">Ruminococcus gnavus</name>
    <dbReference type="NCBI Taxonomy" id="33038"/>
    <lineage>
        <taxon>Bacteria</taxon>
        <taxon>Bacillati</taxon>
        <taxon>Bacillota</taxon>
        <taxon>Clostridia</taxon>
        <taxon>Lachnospirales</taxon>
        <taxon>Lachnospiraceae</taxon>
        <taxon>Mediterraneibacter</taxon>
    </lineage>
</organism>
<comment type="caution">
    <text evidence="1">The sequence shown here is derived from an EMBL/GenBank/DDBJ whole genome shotgun (WGS) entry which is preliminary data.</text>
</comment>
<sequence>MTRLEELEYRKHCPYDAMGDYFSLSQKLEEKKGLSDRNCSKLKK</sequence>
<dbReference type="AlphaFoldDB" id="A0AAW6DN13"/>
<gene>
    <name evidence="1" type="ORF">PNW85_17585</name>
</gene>
<accession>A0AAW6DN13</accession>
<evidence type="ECO:0000313" key="2">
    <source>
        <dbReference type="Proteomes" id="UP001212160"/>
    </source>
</evidence>
<proteinExistence type="predicted"/>
<name>A0AAW6DN13_MEDGN</name>
<dbReference type="RefSeq" id="WP_272108242.1">
    <property type="nucleotide sequence ID" value="NZ_JAQMLA010000085.1"/>
</dbReference>
<evidence type="ECO:0000313" key="1">
    <source>
        <dbReference type="EMBL" id="MDB8688437.1"/>
    </source>
</evidence>
<protein>
    <submittedName>
        <fullName evidence="1">Uncharacterized protein</fullName>
    </submittedName>
</protein>
<reference evidence="1" key="1">
    <citation type="submission" date="2023-01" db="EMBL/GenBank/DDBJ databases">
        <title>Human gut microbiome strain richness.</title>
        <authorList>
            <person name="Chen-Liaw A."/>
        </authorList>
    </citation>
    <scope>NUCLEOTIDE SEQUENCE</scope>
    <source>
        <strain evidence="1">RTP21484st1_H11_RTP21484_190118</strain>
    </source>
</reference>